<organism evidence="1 2">
    <name type="scientific">Alicyclobacillus sendaiensis PA2</name>
    <dbReference type="NCBI Taxonomy" id="3029425"/>
    <lineage>
        <taxon>Bacteria</taxon>
        <taxon>Bacillati</taxon>
        <taxon>Bacillota</taxon>
        <taxon>Bacilli</taxon>
        <taxon>Bacillales</taxon>
        <taxon>Alicyclobacillaceae</taxon>
        <taxon>Alicyclobacillus</taxon>
    </lineage>
</organism>
<dbReference type="RefSeq" id="WP_283204636.1">
    <property type="nucleotide sequence ID" value="NZ_JASGCB010000040.1"/>
</dbReference>
<dbReference type="Proteomes" id="UP001529245">
    <property type="component" value="Unassembled WGS sequence"/>
</dbReference>
<keyword evidence="2" id="KW-1185">Reference proteome</keyword>
<reference evidence="1 2" key="1">
    <citation type="submission" date="2023-04" db="EMBL/GenBank/DDBJ databases">
        <title>A. sendaiensis sub sp. chiapanensis a novel subspecie with specific adaptation in bacterial cell wall isolated from an active volcano.</title>
        <authorList>
            <person name="Alvarez Gutierrez P.E."/>
            <person name="Ortiz Cortes L.Y."/>
        </authorList>
    </citation>
    <scope>NUCLEOTIDE SEQUENCE [LARGE SCALE GENOMIC DNA]</scope>
    <source>
        <strain evidence="1 2">PA2</strain>
    </source>
</reference>
<accession>A0ABT6Y1P2</accession>
<name>A0ABT6Y1P2_ALISE</name>
<evidence type="ECO:0000313" key="2">
    <source>
        <dbReference type="Proteomes" id="UP001529245"/>
    </source>
</evidence>
<gene>
    <name evidence="1" type="ORF">QID03_13840</name>
</gene>
<sequence length="58" mass="6843">MQANDTVWLVIQWWVDDDAPPIVDVFANRTLAEYAVKRKRAEDPESRVIMQDAVVRQW</sequence>
<evidence type="ECO:0000313" key="1">
    <source>
        <dbReference type="EMBL" id="MDI9261241.1"/>
    </source>
</evidence>
<proteinExistence type="predicted"/>
<protein>
    <submittedName>
        <fullName evidence="1">Uncharacterized protein</fullName>
    </submittedName>
</protein>
<dbReference type="EMBL" id="JASGCB010000040">
    <property type="protein sequence ID" value="MDI9261241.1"/>
    <property type="molecule type" value="Genomic_DNA"/>
</dbReference>
<comment type="caution">
    <text evidence="1">The sequence shown here is derived from an EMBL/GenBank/DDBJ whole genome shotgun (WGS) entry which is preliminary data.</text>
</comment>